<evidence type="ECO:0000313" key="19">
    <source>
        <dbReference type="Ensembl" id="ENSMMOP00000005465.1"/>
    </source>
</evidence>
<dbReference type="Pfam" id="PF16577">
    <property type="entry name" value="UBA_5"/>
    <property type="match status" value="1"/>
</dbReference>
<keyword evidence="8" id="KW-0862">Zinc</keyword>
<evidence type="ECO:0000256" key="12">
    <source>
        <dbReference type="ARBA" id="ARBA00062450"/>
    </source>
</evidence>
<dbReference type="FunFam" id="1.10.8.10:FF:000034">
    <property type="entry name" value="Sequestosome 1"/>
    <property type="match status" value="1"/>
</dbReference>
<feature type="domain" description="PB1" evidence="18">
    <location>
        <begin position="2"/>
        <end position="90"/>
    </location>
</feature>
<evidence type="ECO:0000256" key="6">
    <source>
        <dbReference type="ARBA" id="ARBA00022737"/>
    </source>
</evidence>
<dbReference type="OMA" id="NCNGWLT"/>
<feature type="region of interest" description="Disordered" evidence="16">
    <location>
        <begin position="338"/>
        <end position="412"/>
    </location>
</feature>
<dbReference type="SMART" id="SM00165">
    <property type="entry name" value="UBA"/>
    <property type="match status" value="1"/>
</dbReference>
<dbReference type="InterPro" id="IPR033741">
    <property type="entry name" value="SQSTM_UBA"/>
</dbReference>
<keyword evidence="9" id="KW-0804">Transcription</keyword>
<keyword evidence="5" id="KW-0479">Metal-binding</keyword>
<evidence type="ECO:0000256" key="4">
    <source>
        <dbReference type="ARBA" id="ARBA00022490"/>
    </source>
</evidence>
<proteinExistence type="predicted"/>
<evidence type="ECO:0000256" key="13">
    <source>
        <dbReference type="ARBA" id="ARBA00071657"/>
    </source>
</evidence>
<dbReference type="Ensembl" id="ENSMMOT00000005561.1">
    <property type="protein sequence ID" value="ENSMMOP00000005465.1"/>
    <property type="gene ID" value="ENSMMOG00000004319.1"/>
</dbReference>
<keyword evidence="7 15" id="KW-0863">Zinc-finger</keyword>
<dbReference type="FunFam" id="3.10.20.90:FF:000320">
    <property type="entry name" value="Predicted protein"/>
    <property type="match status" value="1"/>
</dbReference>
<dbReference type="Gene3D" id="3.30.60.90">
    <property type="match status" value="1"/>
</dbReference>
<evidence type="ECO:0000256" key="2">
    <source>
        <dbReference type="ARBA" id="ARBA00004204"/>
    </source>
</evidence>
<dbReference type="CDD" id="cd06402">
    <property type="entry name" value="PB1_p62"/>
    <property type="match status" value="1"/>
</dbReference>
<evidence type="ECO:0000256" key="1">
    <source>
        <dbReference type="ARBA" id="ARBA00004123"/>
    </source>
</evidence>
<dbReference type="Proteomes" id="UP000261620">
    <property type="component" value="Unplaced"/>
</dbReference>
<dbReference type="AlphaFoldDB" id="A0A3Q4AMD0"/>
<dbReference type="Gene3D" id="1.10.8.10">
    <property type="entry name" value="DNA helicase RuvA subunit, C-terminal domain"/>
    <property type="match status" value="1"/>
</dbReference>
<dbReference type="Pfam" id="PF00569">
    <property type="entry name" value="ZZ"/>
    <property type="match status" value="1"/>
</dbReference>
<dbReference type="GO" id="GO:0030017">
    <property type="term" value="C:sarcomere"/>
    <property type="evidence" value="ECO:0007669"/>
    <property type="project" value="UniProtKB-SubCell"/>
</dbReference>
<dbReference type="InterPro" id="IPR034866">
    <property type="entry name" value="PB1_p62"/>
</dbReference>
<dbReference type="Pfam" id="PF00564">
    <property type="entry name" value="PB1"/>
    <property type="match status" value="1"/>
</dbReference>
<dbReference type="GO" id="GO:0005634">
    <property type="term" value="C:nucleus"/>
    <property type="evidence" value="ECO:0007669"/>
    <property type="project" value="UniProtKB-SubCell"/>
</dbReference>
<keyword evidence="10" id="KW-0539">Nucleus</keyword>
<dbReference type="FunFam" id="3.30.60.90:FF:000016">
    <property type="entry name" value="Refractory to sigma P"/>
    <property type="match status" value="1"/>
</dbReference>
<keyword evidence="6" id="KW-0677">Repeat</keyword>
<dbReference type="PROSITE" id="PS51745">
    <property type="entry name" value="PB1"/>
    <property type="match status" value="1"/>
</dbReference>
<evidence type="ECO:0000256" key="10">
    <source>
        <dbReference type="ARBA" id="ARBA00023242"/>
    </source>
</evidence>
<name>A0A3Q4AMD0_MOLML</name>
<evidence type="ECO:0000256" key="7">
    <source>
        <dbReference type="ARBA" id="ARBA00022771"/>
    </source>
</evidence>
<feature type="compositionally biased region" description="Low complexity" evidence="16">
    <location>
        <begin position="291"/>
        <end position="303"/>
    </location>
</feature>
<evidence type="ECO:0000256" key="3">
    <source>
        <dbReference type="ARBA" id="ARBA00004419"/>
    </source>
</evidence>
<comment type="function">
    <text evidence="11">Required for selective autophagy activation by ubiquitinated proteins. Implicated in sigma rhabdovirus multiplication and necessary for male fertility. Involved in activating transcription of Drs.</text>
</comment>
<dbReference type="CDD" id="cd14320">
    <property type="entry name" value="UBA_SQSTM"/>
    <property type="match status" value="1"/>
</dbReference>
<dbReference type="PROSITE" id="PS50135">
    <property type="entry name" value="ZF_ZZ_2"/>
    <property type="match status" value="1"/>
</dbReference>
<dbReference type="InterPro" id="IPR000433">
    <property type="entry name" value="Znf_ZZ"/>
</dbReference>
<evidence type="ECO:0000313" key="20">
    <source>
        <dbReference type="Proteomes" id="UP000261620"/>
    </source>
</evidence>
<dbReference type="PROSITE" id="PS01357">
    <property type="entry name" value="ZF_ZZ_1"/>
    <property type="match status" value="1"/>
</dbReference>
<evidence type="ECO:0000259" key="18">
    <source>
        <dbReference type="PROSITE" id="PS51745"/>
    </source>
</evidence>
<accession>A0A3Q4AMD0</accession>
<feature type="domain" description="ZZ-type" evidence="17">
    <location>
        <begin position="129"/>
        <end position="186"/>
    </location>
</feature>
<feature type="compositionally biased region" description="Basic and acidic residues" evidence="16">
    <location>
        <begin position="356"/>
        <end position="373"/>
    </location>
</feature>
<evidence type="ECO:0000256" key="9">
    <source>
        <dbReference type="ARBA" id="ARBA00023163"/>
    </source>
</evidence>
<reference evidence="19" key="1">
    <citation type="submission" date="2025-08" db="UniProtKB">
        <authorList>
            <consortium name="Ensembl"/>
        </authorList>
    </citation>
    <scope>IDENTIFICATION</scope>
</reference>
<dbReference type="STRING" id="94237.ENSMMOP00000005465"/>
<evidence type="ECO:0000256" key="8">
    <source>
        <dbReference type="ARBA" id="ARBA00022833"/>
    </source>
</evidence>
<comment type="subunit">
    <text evidence="12">Interacts with aPKC and Traf6.</text>
</comment>
<evidence type="ECO:0000256" key="15">
    <source>
        <dbReference type="PROSITE-ProRule" id="PRU00228"/>
    </source>
</evidence>
<keyword evidence="4" id="KW-0963">Cytoplasm</keyword>
<dbReference type="PANTHER" id="PTHR15090">
    <property type="entry name" value="SEQUESTOSOME 1-RELATED"/>
    <property type="match status" value="1"/>
</dbReference>
<feature type="region of interest" description="Disordered" evidence="16">
    <location>
        <begin position="286"/>
        <end position="312"/>
    </location>
</feature>
<evidence type="ECO:0000256" key="11">
    <source>
        <dbReference type="ARBA" id="ARBA00054138"/>
    </source>
</evidence>
<dbReference type="InterPro" id="IPR015940">
    <property type="entry name" value="UBA"/>
</dbReference>
<dbReference type="SUPFAM" id="SSF46934">
    <property type="entry name" value="UBA-like"/>
    <property type="match status" value="1"/>
</dbReference>
<dbReference type="PANTHER" id="PTHR15090:SF0">
    <property type="entry name" value="SEQUESTOSOME-1"/>
    <property type="match status" value="1"/>
</dbReference>
<dbReference type="GO" id="GO:0005080">
    <property type="term" value="F:protein kinase C binding"/>
    <property type="evidence" value="ECO:0007669"/>
    <property type="project" value="TreeGrafter"/>
</dbReference>
<dbReference type="GO" id="GO:0044753">
    <property type="term" value="C:amphisome"/>
    <property type="evidence" value="ECO:0007669"/>
    <property type="project" value="TreeGrafter"/>
</dbReference>
<feature type="compositionally biased region" description="Low complexity" evidence="16">
    <location>
        <begin position="392"/>
        <end position="409"/>
    </location>
</feature>
<protein>
    <recommendedName>
        <fullName evidence="13">Protein ref(2)P</fullName>
    </recommendedName>
    <alternativeName>
        <fullName evidence="14">Refractory to sigma P</fullName>
    </alternativeName>
</protein>
<feature type="region of interest" description="Disordered" evidence="16">
    <location>
        <begin position="200"/>
        <end position="237"/>
    </location>
</feature>
<dbReference type="InterPro" id="IPR043145">
    <property type="entry name" value="Znf_ZZ_sf"/>
</dbReference>
<dbReference type="InterPro" id="IPR053793">
    <property type="entry name" value="PB1-like"/>
</dbReference>
<dbReference type="GO" id="GO:0035973">
    <property type="term" value="P:aggrephagy"/>
    <property type="evidence" value="ECO:0007669"/>
    <property type="project" value="TreeGrafter"/>
</dbReference>
<dbReference type="SMART" id="SM00666">
    <property type="entry name" value="PB1"/>
    <property type="match status" value="1"/>
</dbReference>
<dbReference type="SMART" id="SM00291">
    <property type="entry name" value="ZnF_ZZ"/>
    <property type="match status" value="1"/>
</dbReference>
<dbReference type="Gene3D" id="3.10.20.90">
    <property type="entry name" value="Phosphatidylinositol 3-kinase Catalytic Subunit, Chain A, domain 1"/>
    <property type="match status" value="1"/>
</dbReference>
<dbReference type="CDD" id="cd02340">
    <property type="entry name" value="ZZ_NBR1_like"/>
    <property type="match status" value="1"/>
</dbReference>
<organism evidence="19 20">
    <name type="scientific">Mola mola</name>
    <name type="common">Ocean sunfish</name>
    <name type="synonym">Tetraodon mola</name>
    <dbReference type="NCBI Taxonomy" id="94237"/>
    <lineage>
        <taxon>Eukaryota</taxon>
        <taxon>Metazoa</taxon>
        <taxon>Chordata</taxon>
        <taxon>Craniata</taxon>
        <taxon>Vertebrata</taxon>
        <taxon>Euteleostomi</taxon>
        <taxon>Actinopterygii</taxon>
        <taxon>Neopterygii</taxon>
        <taxon>Teleostei</taxon>
        <taxon>Neoteleostei</taxon>
        <taxon>Acanthomorphata</taxon>
        <taxon>Eupercaria</taxon>
        <taxon>Tetraodontiformes</taxon>
        <taxon>Molidae</taxon>
        <taxon>Mola</taxon>
    </lineage>
</organism>
<dbReference type="GO" id="GO:0016235">
    <property type="term" value="C:aggresome"/>
    <property type="evidence" value="ECO:0007669"/>
    <property type="project" value="TreeGrafter"/>
</dbReference>
<dbReference type="InterPro" id="IPR009060">
    <property type="entry name" value="UBA-like_sf"/>
</dbReference>
<evidence type="ECO:0000256" key="14">
    <source>
        <dbReference type="ARBA" id="ARBA00081379"/>
    </source>
</evidence>
<dbReference type="InterPro" id="IPR000270">
    <property type="entry name" value="PB1_dom"/>
</dbReference>
<evidence type="ECO:0000256" key="16">
    <source>
        <dbReference type="SAM" id="MobiDB-lite"/>
    </source>
</evidence>
<dbReference type="GO" id="GO:0070530">
    <property type="term" value="F:K63-linked polyubiquitin modification-dependent protein binding"/>
    <property type="evidence" value="ECO:0007669"/>
    <property type="project" value="TreeGrafter"/>
</dbReference>
<dbReference type="GO" id="GO:0007032">
    <property type="term" value="P:endosome organization"/>
    <property type="evidence" value="ECO:0007669"/>
    <property type="project" value="TreeGrafter"/>
</dbReference>
<evidence type="ECO:0000256" key="5">
    <source>
        <dbReference type="ARBA" id="ARBA00022723"/>
    </source>
</evidence>
<evidence type="ECO:0000259" key="17">
    <source>
        <dbReference type="PROSITE" id="PS50135"/>
    </source>
</evidence>
<dbReference type="SUPFAM" id="SSF57850">
    <property type="entry name" value="RING/U-box"/>
    <property type="match status" value="1"/>
</dbReference>
<feature type="compositionally biased region" description="Low complexity" evidence="16">
    <location>
        <begin position="200"/>
        <end position="213"/>
    </location>
</feature>
<sequence length="477" mass="52311">MSVTVKAYLLGRDEAVKEVRRFAVDQDVSSNFEYLSRKTAGVFSNLKNNGFSMFYKDEDGDLVSFSSDDELMMALASMKDATFRVFIKEKKERRRDFPLHAFPPFTFGHPPPGPPHGPFPHMAPPPVLHPNITCDGCEGPVVGTRFKCSVCPDYDLCSACQARGTHTEHALLPIWHPLQCFPRGKWMKWMRHYMLNQNQNQAQNRSQDQDQNQPGPSGAAADCSDPPGQSPPTNVDFLTNIGKGVAAMLSPLGIDVDIDVEHDGQKTKVTPPSPSGGLQEDMEVAGASMNGGSSSEGRASEGSKVSGQQRSIKASTHADLICYCENRTEPHQCAVTRFSPQTTGTSDPDLVCTLRGGRESDEEWTHLSPREVDPSTGELQSLEPGDQDQHQHQSPPSRQQDPPSGQQGPTGLREAALYPHLPQEADPRLVESLALMLSMGFTDEGGWLTRLLQAKNFDIGAALDAIQYAKQPRPHNP</sequence>
<keyword evidence="20" id="KW-1185">Reference proteome</keyword>
<dbReference type="SUPFAM" id="SSF54277">
    <property type="entry name" value="CAD &amp; PB1 domains"/>
    <property type="match status" value="1"/>
</dbReference>
<comment type="subcellular location">
    <subcellularLocation>
        <location evidence="2">Cytoplasm</location>
        <location evidence="2">Myofibril</location>
        <location evidence="2">Sarcomere</location>
    </subcellularLocation>
    <subcellularLocation>
        <location evidence="3">Cytoplasmic vesicle</location>
        <location evidence="3">Autophagosome</location>
    </subcellularLocation>
    <subcellularLocation>
        <location evidence="1">Nucleus</location>
    </subcellularLocation>
</comment>
<dbReference type="GO" id="GO:0000423">
    <property type="term" value="P:mitophagy"/>
    <property type="evidence" value="ECO:0007669"/>
    <property type="project" value="TreeGrafter"/>
</dbReference>
<dbReference type="GO" id="GO:0008270">
    <property type="term" value="F:zinc ion binding"/>
    <property type="evidence" value="ECO:0007669"/>
    <property type="project" value="UniProtKB-KW"/>
</dbReference>
<dbReference type="InterPro" id="IPR052260">
    <property type="entry name" value="Autophagy_Rcpt_SigReg"/>
</dbReference>
<reference evidence="19" key="2">
    <citation type="submission" date="2025-09" db="UniProtKB">
        <authorList>
            <consortium name="Ensembl"/>
        </authorList>
    </citation>
    <scope>IDENTIFICATION</scope>
</reference>